<dbReference type="GO" id="GO:0005509">
    <property type="term" value="F:calcium ion binding"/>
    <property type="evidence" value="ECO:0007669"/>
    <property type="project" value="InterPro"/>
</dbReference>
<feature type="chain" id="PRO_5039181453" description="Fibronectin type-III domain-containing protein" evidence="2">
    <location>
        <begin position="25"/>
        <end position="1100"/>
    </location>
</feature>
<keyword evidence="5" id="KW-1185">Reference proteome</keyword>
<comment type="caution">
    <text evidence="4">The sequence shown here is derived from an EMBL/GenBank/DDBJ whole genome shotgun (WGS) entry which is preliminary data.</text>
</comment>
<feature type="region of interest" description="Disordered" evidence="1">
    <location>
        <begin position="486"/>
        <end position="507"/>
    </location>
</feature>
<dbReference type="InterPro" id="IPR015919">
    <property type="entry name" value="Cadherin-like_sf"/>
</dbReference>
<feature type="domain" description="Fibronectin type-III" evidence="3">
    <location>
        <begin position="358"/>
        <end position="450"/>
    </location>
</feature>
<organism evidence="4 5">
    <name type="scientific">Halanaerobacter jeridensis</name>
    <dbReference type="NCBI Taxonomy" id="706427"/>
    <lineage>
        <taxon>Bacteria</taxon>
        <taxon>Bacillati</taxon>
        <taxon>Bacillota</taxon>
        <taxon>Clostridia</taxon>
        <taxon>Halanaerobiales</taxon>
        <taxon>Halobacteroidaceae</taxon>
        <taxon>Halanaerobacter</taxon>
    </lineage>
</organism>
<accession>A0A939BSF0</accession>
<evidence type="ECO:0000256" key="1">
    <source>
        <dbReference type="SAM" id="MobiDB-lite"/>
    </source>
</evidence>
<evidence type="ECO:0000256" key="2">
    <source>
        <dbReference type="SAM" id="SignalP"/>
    </source>
</evidence>
<dbReference type="AlphaFoldDB" id="A0A939BSF0"/>
<evidence type="ECO:0000259" key="3">
    <source>
        <dbReference type="PROSITE" id="PS50853"/>
    </source>
</evidence>
<protein>
    <recommendedName>
        <fullName evidence="3">Fibronectin type-III domain-containing protein</fullName>
    </recommendedName>
</protein>
<dbReference type="Proteomes" id="UP000774000">
    <property type="component" value="Unassembled WGS sequence"/>
</dbReference>
<gene>
    <name evidence="4" type="ORF">JOC47_001930</name>
</gene>
<dbReference type="Gene3D" id="2.60.40.10">
    <property type="entry name" value="Immunoglobulins"/>
    <property type="match status" value="2"/>
</dbReference>
<feature type="signal peptide" evidence="2">
    <location>
        <begin position="1"/>
        <end position="24"/>
    </location>
</feature>
<dbReference type="PROSITE" id="PS50853">
    <property type="entry name" value="FN3"/>
    <property type="match status" value="1"/>
</dbReference>
<dbReference type="GO" id="GO:0016020">
    <property type="term" value="C:membrane"/>
    <property type="evidence" value="ECO:0007669"/>
    <property type="project" value="InterPro"/>
</dbReference>
<dbReference type="RefSeq" id="WP_204701842.1">
    <property type="nucleotide sequence ID" value="NZ_JAFBDQ010000009.1"/>
</dbReference>
<dbReference type="Pfam" id="PF05345">
    <property type="entry name" value="He_PIG"/>
    <property type="match status" value="1"/>
</dbReference>
<name>A0A939BSF0_9FIRM</name>
<dbReference type="PROSITE" id="PS51257">
    <property type="entry name" value="PROKAR_LIPOPROTEIN"/>
    <property type="match status" value="1"/>
</dbReference>
<evidence type="ECO:0000313" key="4">
    <source>
        <dbReference type="EMBL" id="MBM7557076.1"/>
    </source>
</evidence>
<sequence length="1100" mass="117006">MNLKRSLGLISLLLILTVTFSACSSSDEELKAGDGEAALEVGVQRTQLQSNLLQSVTGDLKDKIAINKLELTVYQADEYQSEGSNAEVVDSVTKEVTGLDNLESQAFYVPNGQSYVIAAQLSGTVDGEVESNIYRGVSEPTGVLEDATTSPVTVNVSFKSAEQLEIVIDGIPQQVGAKDVAQMNVELSNPILGRAEKTITEASTVSFNNDDLELRPAMVQVDIQLQDSNGQDIPAGGEFGGEIQLLPGQKQQLSVDQQPYLEVDSSSVEVDETGTLNFTVVGTDPEGAEVSLEVVSETKPSGATFNAETGEFSWQPDESDQGTYQVKFRAQAGSKSNYEVVTIQVNDKLEISVNREQSPSAPTGVTGSYNSGAITLSVDNPTSEANYMIYRSTTNDPATAEPVSDGLVDLAGWEDSNLTGLNTYYYWVRSYNQQGLSSSLSSVVKRIAAYKIDSIEDLVKVGRTEEWAADEDYKLVADLDFNSDGSYEDPSTTEFGDLNGDGTTDGLKTEVTTSSGWQPIPSSFNGQFMGNNQQLANLYLDRDADNQGLFAKLGQGAVVEDLTIDTVDMKTASKTGVLAGEAVEAGITNCMVKNAAVDIYRTNETSEFSDNMYKGQSFIGGLVGMTKDTRIANASLFNLELMKDSLFTKEDKVSSSRLGGLVGIANGGQIEDSTVTDASITGKEDQTTGDKHIIAYAGGLIGEVANESTEEMVVDNCEVENITLAVGNSAAYSGEPDTSKSGGLIGAVADPKTEFVTKGDIAIKDSSAAGTIDKGAIVAYDAISAVGGFVGVVDGNKTPTGIISITNSEADVEIKGLFEEKQYLDVYLTHASENGGIGGFAGRLSATEVKGCSATGYLKGELGGKMNIWAGGFAGVIDNSRIATSFATGNVTGFGLSGFAYQVKDTQISESYATGNVNSQRGTKFGEAGFVSLIQGGSINNCYSTGNVKDGFFEVAGFVGTVKEAEVKHCYTTGKVLLDLAQGSKAFGFVKEAGGAGVQDSIAFNSEIINFGSQTTRFGPGTLENNYANENMYIESNGEDMSDQYPADLNSHWGADMTQEEFASQSFYTNPDNWIEPWDFDDVWEIKPGDTRPTLQELPD</sequence>
<dbReference type="SUPFAM" id="SSF49265">
    <property type="entry name" value="Fibronectin type III"/>
    <property type="match status" value="1"/>
</dbReference>
<evidence type="ECO:0000313" key="5">
    <source>
        <dbReference type="Proteomes" id="UP000774000"/>
    </source>
</evidence>
<reference evidence="4" key="1">
    <citation type="submission" date="2021-01" db="EMBL/GenBank/DDBJ databases">
        <title>Genomic Encyclopedia of Type Strains, Phase IV (KMG-IV): sequencing the most valuable type-strain genomes for metagenomic binning, comparative biology and taxonomic classification.</title>
        <authorList>
            <person name="Goeker M."/>
        </authorList>
    </citation>
    <scope>NUCLEOTIDE SEQUENCE</scope>
    <source>
        <strain evidence="4">DSM 23230</strain>
    </source>
</reference>
<dbReference type="InterPro" id="IPR011493">
    <property type="entry name" value="GLUG"/>
</dbReference>
<dbReference type="InterPro" id="IPR036116">
    <property type="entry name" value="FN3_sf"/>
</dbReference>
<dbReference type="SUPFAM" id="SSF49313">
    <property type="entry name" value="Cadherin-like"/>
    <property type="match status" value="1"/>
</dbReference>
<dbReference type="EMBL" id="JAFBDQ010000009">
    <property type="protein sequence ID" value="MBM7557076.1"/>
    <property type="molecule type" value="Genomic_DNA"/>
</dbReference>
<dbReference type="Pfam" id="PF07581">
    <property type="entry name" value="Glug"/>
    <property type="match status" value="1"/>
</dbReference>
<dbReference type="InterPro" id="IPR003961">
    <property type="entry name" value="FN3_dom"/>
</dbReference>
<dbReference type="Gene3D" id="2.160.20.110">
    <property type="match status" value="2"/>
</dbReference>
<feature type="compositionally biased region" description="Low complexity" evidence="1">
    <location>
        <begin position="496"/>
        <end position="506"/>
    </location>
</feature>
<keyword evidence="2" id="KW-0732">Signal</keyword>
<dbReference type="InterPro" id="IPR013783">
    <property type="entry name" value="Ig-like_fold"/>
</dbReference>
<proteinExistence type="predicted"/>